<protein>
    <recommendedName>
        <fullName evidence="2">Copper amine oxidase-like N-terminal domain-containing protein</fullName>
    </recommendedName>
</protein>
<evidence type="ECO:0000259" key="2">
    <source>
        <dbReference type="Pfam" id="PF07833"/>
    </source>
</evidence>
<proteinExistence type="predicted"/>
<evidence type="ECO:0000313" key="3">
    <source>
        <dbReference type="EMBL" id="TFE86722.1"/>
    </source>
</evidence>
<dbReference type="Pfam" id="PF07833">
    <property type="entry name" value="Cu_amine_oxidN1"/>
    <property type="match status" value="1"/>
</dbReference>
<feature type="signal peptide" evidence="1">
    <location>
        <begin position="1"/>
        <end position="23"/>
    </location>
</feature>
<sequence length="593" mass="63262">MRGLGKKALAAAASCCLALSALTAGVSAESVSDISVTTSDIWLYLDKPDVTVDGNVRTLETPAQVIGDKLYVPAKFLGDELGFRVAWNEVTRTIEMTPPDYTIVLDSDNGKVTVNGVELRFADVAAIVGGKLLVKLTWLADYMGVPYAYNAGERRVEIRHVRPPKSLYLEQEGNSNPVARFETAKRTYRLGEPVEYIDLSYDPDSEGFAPYRWQGRQEAFFQPGRYPVSLQVKDQHGHLSEPYIGYVTVVNEPYWSPALYPLYTKPPGAIVPLNPAGGDWSGLPQASRQEESALEQRRLVVSGGQQALTQAGILYQDVLEPGRLRLLAHQVNASNQRLTLALLVTNESEQPVTVHTTSVGAEGPSPDAGLVMRQLSADLLSAPATDRQLTVPPKGTYIYSQLPYMDPGEAVAQYADVELDGPLRLAVVAVPALRQSALDGLPLLAGSPGASGAFPQAEARWRVDGPSVTGPQALTLGDGVIDRYVQGRDGVSGLPVENVGNAGVVYRVHVDKPGRMAVLVRAAGGTFQGTVKAGGSYVNVPLQGGLLSALDGAAVLARTDGTAAALDLAYTPVPGSVQPIELIFYPLPEPGGK</sequence>
<dbReference type="SUPFAM" id="SSF49299">
    <property type="entry name" value="PKD domain"/>
    <property type="match status" value="1"/>
</dbReference>
<keyword evidence="4" id="KW-1185">Reference proteome</keyword>
<dbReference type="SUPFAM" id="SSF55383">
    <property type="entry name" value="Copper amine oxidase, domain N"/>
    <property type="match status" value="2"/>
</dbReference>
<dbReference type="AlphaFoldDB" id="A0A4Y8PZC8"/>
<comment type="caution">
    <text evidence="3">The sequence shown here is derived from an EMBL/GenBank/DDBJ whole genome shotgun (WGS) entry which is preliminary data.</text>
</comment>
<accession>A0A4Y8PZC8</accession>
<dbReference type="OrthoDB" id="25008at2"/>
<dbReference type="InterPro" id="IPR012854">
    <property type="entry name" value="Cu_amine_oxidase-like_N"/>
</dbReference>
<evidence type="ECO:0000313" key="4">
    <source>
        <dbReference type="Proteomes" id="UP000298246"/>
    </source>
</evidence>
<gene>
    <name evidence="3" type="ORF">B5M42_13925</name>
</gene>
<dbReference type="InterPro" id="IPR036582">
    <property type="entry name" value="Mao_N_sf"/>
</dbReference>
<name>A0A4Y8PZC8_9BACL</name>
<dbReference type="Gene3D" id="3.30.457.10">
    <property type="entry name" value="Copper amine oxidase-like, N-terminal domain"/>
    <property type="match status" value="2"/>
</dbReference>
<dbReference type="RefSeq" id="WP_134753832.1">
    <property type="nucleotide sequence ID" value="NZ_MYFO02000003.1"/>
</dbReference>
<dbReference type="InterPro" id="IPR035986">
    <property type="entry name" value="PKD_dom_sf"/>
</dbReference>
<organism evidence="3 4">
    <name type="scientific">Paenibacillus athensensis</name>
    <dbReference type="NCBI Taxonomy" id="1967502"/>
    <lineage>
        <taxon>Bacteria</taxon>
        <taxon>Bacillati</taxon>
        <taxon>Bacillota</taxon>
        <taxon>Bacilli</taxon>
        <taxon>Bacillales</taxon>
        <taxon>Paenibacillaceae</taxon>
        <taxon>Paenibacillus</taxon>
    </lineage>
</organism>
<dbReference type="EMBL" id="MYFO01000017">
    <property type="protein sequence ID" value="TFE86722.1"/>
    <property type="molecule type" value="Genomic_DNA"/>
</dbReference>
<feature type="chain" id="PRO_5038347585" description="Copper amine oxidase-like N-terminal domain-containing protein" evidence="1">
    <location>
        <begin position="24"/>
        <end position="593"/>
    </location>
</feature>
<feature type="domain" description="Copper amine oxidase-like N-terminal" evidence="2">
    <location>
        <begin position="52"/>
        <end position="158"/>
    </location>
</feature>
<reference evidence="3 4" key="1">
    <citation type="submission" date="2017-03" db="EMBL/GenBank/DDBJ databases">
        <title>Isolation of Levoglucosan Utilizing Bacteria.</title>
        <authorList>
            <person name="Arya A.S."/>
        </authorList>
    </citation>
    <scope>NUCLEOTIDE SEQUENCE [LARGE SCALE GENOMIC DNA]</scope>
    <source>
        <strain evidence="3 4">MEC069</strain>
    </source>
</reference>
<keyword evidence="1" id="KW-0732">Signal</keyword>
<evidence type="ECO:0000256" key="1">
    <source>
        <dbReference type="SAM" id="SignalP"/>
    </source>
</evidence>
<dbReference type="Proteomes" id="UP000298246">
    <property type="component" value="Unassembled WGS sequence"/>
</dbReference>